<name>A0A917S8T3_9BACL</name>
<feature type="transmembrane region" description="Helical" evidence="1">
    <location>
        <begin position="299"/>
        <end position="319"/>
    </location>
</feature>
<proteinExistence type="predicted"/>
<reference evidence="3" key="1">
    <citation type="journal article" date="2014" name="Int. J. Syst. Evol. Microbiol.">
        <title>Complete genome sequence of Corynebacterium casei LMG S-19264T (=DSM 44701T), isolated from a smear-ripened cheese.</title>
        <authorList>
            <consortium name="US DOE Joint Genome Institute (JGI-PGF)"/>
            <person name="Walter F."/>
            <person name="Albersmeier A."/>
            <person name="Kalinowski J."/>
            <person name="Ruckert C."/>
        </authorList>
    </citation>
    <scope>NUCLEOTIDE SEQUENCE</scope>
    <source>
        <strain evidence="3">JCM 15325</strain>
    </source>
</reference>
<feature type="transmembrane region" description="Helical" evidence="1">
    <location>
        <begin position="196"/>
        <end position="218"/>
    </location>
</feature>
<comment type="caution">
    <text evidence="3">The sequence shown here is derived from an EMBL/GenBank/DDBJ whole genome shotgun (WGS) entry which is preliminary data.</text>
</comment>
<accession>A0A917S8T3</accession>
<sequence>MDSLWYYYDGQETQGPFSEDEMTFLANKGQINSNTLVTTQGMTTWLRMRETSLQSSERNVRRASRRSRSLISRATEPVNELIGERGPVDLKLRDLFSQVFRRHTKAESERIFIAGTSFTTPNEADISSVWPKPWLFSRVFLTFLVTYAMLWICLNDFGNPYALPGLMLIGSFAVPFSLVFFFFETNAPRNISIFDIVRMFFLGGVASIIVTLVLYTIFPVYRISITSAFVIGMVEELGKLLIVIGFVSQLNVKYILNGLLIGAVIGAGFASFESAGYAFRAFQTMRNETFLNVIVMRAWTSIGTHAIWTAIAGAALVLVKQNKPVTIGLLFKARFLKLMIIPIFLHAFWDMPLPLIGDSIIKVMVLIMISWLFILVMINSGLKQVTRHSVIKASVP</sequence>
<evidence type="ECO:0000259" key="2">
    <source>
        <dbReference type="Pfam" id="PF14237"/>
    </source>
</evidence>
<dbReference type="InterPro" id="IPR035445">
    <property type="entry name" value="GYF-like_dom_sf"/>
</dbReference>
<evidence type="ECO:0000313" key="3">
    <source>
        <dbReference type="EMBL" id="GGL61756.1"/>
    </source>
</evidence>
<dbReference type="PANTHER" id="PTHR36844:SF1">
    <property type="entry name" value="PROTEASE PRSW"/>
    <property type="match status" value="1"/>
</dbReference>
<keyword evidence="4" id="KW-1185">Reference proteome</keyword>
<dbReference type="SUPFAM" id="SSF55277">
    <property type="entry name" value="GYF domain"/>
    <property type="match status" value="1"/>
</dbReference>
<feature type="transmembrane region" description="Helical" evidence="1">
    <location>
        <begin position="135"/>
        <end position="154"/>
    </location>
</feature>
<dbReference type="Pfam" id="PF14237">
    <property type="entry name" value="GYF_2"/>
    <property type="match status" value="1"/>
</dbReference>
<reference evidence="3" key="2">
    <citation type="submission" date="2020-09" db="EMBL/GenBank/DDBJ databases">
        <authorList>
            <person name="Sun Q."/>
            <person name="Ohkuma M."/>
        </authorList>
    </citation>
    <scope>NUCLEOTIDE SEQUENCE</scope>
    <source>
        <strain evidence="3">JCM 15325</strain>
    </source>
</reference>
<feature type="transmembrane region" description="Helical" evidence="1">
    <location>
        <begin position="331"/>
        <end position="349"/>
    </location>
</feature>
<evidence type="ECO:0000313" key="4">
    <source>
        <dbReference type="Proteomes" id="UP000654670"/>
    </source>
</evidence>
<dbReference type="GO" id="GO:0008233">
    <property type="term" value="F:peptidase activity"/>
    <property type="evidence" value="ECO:0007669"/>
    <property type="project" value="InterPro"/>
</dbReference>
<keyword evidence="1" id="KW-1133">Transmembrane helix</keyword>
<dbReference type="InterPro" id="IPR025640">
    <property type="entry name" value="GYF_2"/>
</dbReference>
<dbReference type="AlphaFoldDB" id="A0A917S8T3"/>
<feature type="transmembrane region" description="Helical" evidence="1">
    <location>
        <begin position="361"/>
        <end position="382"/>
    </location>
</feature>
<feature type="transmembrane region" description="Helical" evidence="1">
    <location>
        <begin position="224"/>
        <end position="247"/>
    </location>
</feature>
<dbReference type="Proteomes" id="UP000654670">
    <property type="component" value="Unassembled WGS sequence"/>
</dbReference>
<gene>
    <name evidence="3" type="ORF">GCM10007968_27160</name>
</gene>
<protein>
    <submittedName>
        <fullName evidence="3">Membrane protein</fullName>
    </submittedName>
</protein>
<feature type="transmembrane region" description="Helical" evidence="1">
    <location>
        <begin position="254"/>
        <end position="279"/>
    </location>
</feature>
<dbReference type="RefSeq" id="WP_188804279.1">
    <property type="nucleotide sequence ID" value="NZ_BMOK01000014.1"/>
</dbReference>
<keyword evidence="1" id="KW-0812">Transmembrane</keyword>
<dbReference type="InterPro" id="IPR026898">
    <property type="entry name" value="PrsW"/>
</dbReference>
<feature type="domain" description="GYF" evidence="2">
    <location>
        <begin position="5"/>
        <end position="50"/>
    </location>
</feature>
<dbReference type="PANTHER" id="PTHR36844">
    <property type="entry name" value="PROTEASE PRSW"/>
    <property type="match status" value="1"/>
</dbReference>
<organism evidence="3 4">
    <name type="scientific">Sporolactobacillus putidus</name>
    <dbReference type="NCBI Taxonomy" id="492735"/>
    <lineage>
        <taxon>Bacteria</taxon>
        <taxon>Bacillati</taxon>
        <taxon>Bacillota</taxon>
        <taxon>Bacilli</taxon>
        <taxon>Bacillales</taxon>
        <taxon>Sporolactobacillaceae</taxon>
        <taxon>Sporolactobacillus</taxon>
    </lineage>
</organism>
<feature type="transmembrane region" description="Helical" evidence="1">
    <location>
        <begin position="166"/>
        <end position="184"/>
    </location>
</feature>
<keyword evidence="1" id="KW-0472">Membrane</keyword>
<evidence type="ECO:0000256" key="1">
    <source>
        <dbReference type="SAM" id="Phobius"/>
    </source>
</evidence>
<dbReference type="Pfam" id="PF13367">
    <property type="entry name" value="PrsW-protease"/>
    <property type="match status" value="1"/>
</dbReference>
<dbReference type="EMBL" id="BMOK01000014">
    <property type="protein sequence ID" value="GGL61756.1"/>
    <property type="molecule type" value="Genomic_DNA"/>
</dbReference>